<dbReference type="Gene3D" id="1.10.10.2830">
    <property type="match status" value="1"/>
</dbReference>
<proteinExistence type="inferred from homology"/>
<keyword evidence="3" id="KW-0238">DNA-binding</keyword>
<dbReference type="AlphaFoldDB" id="A0A556N6M7"/>
<keyword evidence="7" id="KW-1185">Reference proteome</keyword>
<dbReference type="NCBIfam" id="TIGR00180">
    <property type="entry name" value="parB_part"/>
    <property type="match status" value="1"/>
</dbReference>
<sequence length="307" mass="33822">MTSNPKKRSALGKGLGALLESSSSDITTTTATAAPTASTGGVALIPIGSIEANPFNPRTNFEKDALSELRDSIAIHGIIQPLTVRKLGKDKYQLISGERRFRASQLAGLEEVPAYIRVANDQAMLEMALVENIQREDLNAIEVALSYQRLIDEIGLTQDQLSQKISKGRTSITNHLRLLKLPAEIQLGVRDNLISMGHARSLVSAGDENRQLDLYRQIIDFQLSVREIEELIRTNTSRTSEETPNTPKTASTPELSAIQEVFKNHLSDRISSKVEIKKTHSGSGKILINFSSEVDLNRIIELLNKTK</sequence>
<feature type="domain" description="ParB-like N-terminal" evidence="5">
    <location>
        <begin position="43"/>
        <end position="133"/>
    </location>
</feature>
<evidence type="ECO:0000256" key="3">
    <source>
        <dbReference type="ARBA" id="ARBA00023125"/>
    </source>
</evidence>
<dbReference type="EMBL" id="VLPL01000001">
    <property type="protein sequence ID" value="TSJ47834.1"/>
    <property type="molecule type" value="Genomic_DNA"/>
</dbReference>
<dbReference type="GO" id="GO:0045881">
    <property type="term" value="P:positive regulation of sporulation resulting in formation of a cellular spore"/>
    <property type="evidence" value="ECO:0007669"/>
    <property type="project" value="TreeGrafter"/>
</dbReference>
<gene>
    <name evidence="6" type="ORF">FO442_01525</name>
</gene>
<dbReference type="OrthoDB" id="9802051at2"/>
<evidence type="ECO:0000256" key="4">
    <source>
        <dbReference type="SAM" id="MobiDB-lite"/>
    </source>
</evidence>
<dbReference type="FunFam" id="1.10.10.2830:FF:000001">
    <property type="entry name" value="Chromosome partitioning protein ParB"/>
    <property type="match status" value="1"/>
</dbReference>
<comment type="caution">
    <text evidence="6">The sequence shown here is derived from an EMBL/GenBank/DDBJ whole genome shotgun (WGS) entry which is preliminary data.</text>
</comment>
<dbReference type="CDD" id="cd16393">
    <property type="entry name" value="SPO0J_N"/>
    <property type="match status" value="1"/>
</dbReference>
<organism evidence="6 7">
    <name type="scientific">Fluviicola chungangensis</name>
    <dbReference type="NCBI Taxonomy" id="2597671"/>
    <lineage>
        <taxon>Bacteria</taxon>
        <taxon>Pseudomonadati</taxon>
        <taxon>Bacteroidota</taxon>
        <taxon>Flavobacteriia</taxon>
        <taxon>Flavobacteriales</taxon>
        <taxon>Crocinitomicaceae</taxon>
        <taxon>Fluviicola</taxon>
    </lineage>
</organism>
<accession>A0A556N6M7</accession>
<dbReference type="Pfam" id="PF02195">
    <property type="entry name" value="ParB_N"/>
    <property type="match status" value="1"/>
</dbReference>
<dbReference type="InterPro" id="IPR003115">
    <property type="entry name" value="ParB_N"/>
</dbReference>
<dbReference type="SUPFAM" id="SSF110849">
    <property type="entry name" value="ParB/Sulfiredoxin"/>
    <property type="match status" value="1"/>
</dbReference>
<dbReference type="PANTHER" id="PTHR33375">
    <property type="entry name" value="CHROMOSOME-PARTITIONING PROTEIN PARB-RELATED"/>
    <property type="match status" value="1"/>
</dbReference>
<dbReference type="InterPro" id="IPR004437">
    <property type="entry name" value="ParB/RepB/Spo0J"/>
</dbReference>
<protein>
    <submittedName>
        <fullName evidence="6">ParB/RepB/Spo0J family partition protein</fullName>
    </submittedName>
</protein>
<dbReference type="GO" id="GO:0005694">
    <property type="term" value="C:chromosome"/>
    <property type="evidence" value="ECO:0007669"/>
    <property type="project" value="TreeGrafter"/>
</dbReference>
<evidence type="ECO:0000256" key="1">
    <source>
        <dbReference type="ARBA" id="ARBA00006295"/>
    </source>
</evidence>
<dbReference type="GO" id="GO:0003677">
    <property type="term" value="F:DNA binding"/>
    <property type="evidence" value="ECO:0007669"/>
    <property type="project" value="UniProtKB-KW"/>
</dbReference>
<dbReference type="FunFam" id="3.90.1530.30:FF:000001">
    <property type="entry name" value="Chromosome partitioning protein ParB"/>
    <property type="match status" value="1"/>
</dbReference>
<evidence type="ECO:0000259" key="5">
    <source>
        <dbReference type="SMART" id="SM00470"/>
    </source>
</evidence>
<dbReference type="InterPro" id="IPR041468">
    <property type="entry name" value="HTH_ParB/Spo0J"/>
</dbReference>
<dbReference type="InterPro" id="IPR036086">
    <property type="entry name" value="ParB/Sulfiredoxin_sf"/>
</dbReference>
<dbReference type="InterPro" id="IPR050336">
    <property type="entry name" value="Chromosome_partition/occlusion"/>
</dbReference>
<comment type="similarity">
    <text evidence="1">Belongs to the ParB family.</text>
</comment>
<feature type="region of interest" description="Disordered" evidence="4">
    <location>
        <begin position="234"/>
        <end position="253"/>
    </location>
</feature>
<dbReference type="GO" id="GO:0007059">
    <property type="term" value="P:chromosome segregation"/>
    <property type="evidence" value="ECO:0007669"/>
    <property type="project" value="UniProtKB-KW"/>
</dbReference>
<dbReference type="InterPro" id="IPR057240">
    <property type="entry name" value="ParB_dimer_C"/>
</dbReference>
<dbReference type="SUPFAM" id="SSF109709">
    <property type="entry name" value="KorB DNA-binding domain-like"/>
    <property type="match status" value="1"/>
</dbReference>
<name>A0A556N6M7_9FLAO</name>
<dbReference type="PANTHER" id="PTHR33375:SF1">
    <property type="entry name" value="CHROMOSOME-PARTITIONING PROTEIN PARB-RELATED"/>
    <property type="match status" value="1"/>
</dbReference>
<dbReference type="Proteomes" id="UP000316008">
    <property type="component" value="Unassembled WGS sequence"/>
</dbReference>
<dbReference type="Gene3D" id="3.90.1530.30">
    <property type="match status" value="1"/>
</dbReference>
<dbReference type="Pfam" id="PF17762">
    <property type="entry name" value="HTH_ParB"/>
    <property type="match status" value="1"/>
</dbReference>
<dbReference type="SMART" id="SM00470">
    <property type="entry name" value="ParB"/>
    <property type="match status" value="1"/>
</dbReference>
<reference evidence="6 7" key="1">
    <citation type="submission" date="2019-07" db="EMBL/GenBank/DDBJ databases">
        <authorList>
            <person name="Huq M.A."/>
        </authorList>
    </citation>
    <scope>NUCLEOTIDE SEQUENCE [LARGE SCALE GENOMIC DNA]</scope>
    <source>
        <strain evidence="6 7">MAH-3</strain>
    </source>
</reference>
<evidence type="ECO:0000313" key="7">
    <source>
        <dbReference type="Proteomes" id="UP000316008"/>
    </source>
</evidence>
<evidence type="ECO:0000256" key="2">
    <source>
        <dbReference type="ARBA" id="ARBA00022829"/>
    </source>
</evidence>
<dbReference type="Pfam" id="PF23552">
    <property type="entry name" value="ParB_C"/>
    <property type="match status" value="1"/>
</dbReference>
<dbReference type="RefSeq" id="WP_144331369.1">
    <property type="nucleotide sequence ID" value="NZ_VLPL01000001.1"/>
</dbReference>
<evidence type="ECO:0000313" key="6">
    <source>
        <dbReference type="EMBL" id="TSJ47834.1"/>
    </source>
</evidence>
<keyword evidence="2" id="KW-0159">Chromosome partition</keyword>